<evidence type="ECO:0000256" key="8">
    <source>
        <dbReference type="ARBA" id="ARBA00023136"/>
    </source>
</evidence>
<dbReference type="InterPro" id="IPR004813">
    <property type="entry name" value="OPT"/>
</dbReference>
<name>A0A9W8CXV9_9FUNG</name>
<keyword evidence="6" id="KW-0653">Protein transport</keyword>
<dbReference type="OrthoDB" id="9986677at2759"/>
<keyword evidence="4 9" id="KW-0812">Transmembrane</keyword>
<evidence type="ECO:0000256" key="1">
    <source>
        <dbReference type="ARBA" id="ARBA00004141"/>
    </source>
</evidence>
<evidence type="ECO:0000256" key="3">
    <source>
        <dbReference type="ARBA" id="ARBA00022448"/>
    </source>
</evidence>
<dbReference type="Pfam" id="PF03169">
    <property type="entry name" value="OPT"/>
    <property type="match status" value="1"/>
</dbReference>
<protein>
    <recommendedName>
        <fullName evidence="12">OPT superfamily oligopeptide transporter</fullName>
    </recommendedName>
</protein>
<dbReference type="GO" id="GO:0015031">
    <property type="term" value="P:protein transport"/>
    <property type="evidence" value="ECO:0007669"/>
    <property type="project" value="UniProtKB-KW"/>
</dbReference>
<gene>
    <name evidence="10" type="ORF">LPJ61_003817</name>
</gene>
<comment type="subcellular location">
    <subcellularLocation>
        <location evidence="1">Membrane</location>
        <topology evidence="1">Multi-pass membrane protein</topology>
    </subcellularLocation>
</comment>
<proteinExistence type="inferred from homology"/>
<evidence type="ECO:0000256" key="4">
    <source>
        <dbReference type="ARBA" id="ARBA00022692"/>
    </source>
</evidence>
<comment type="caution">
    <text evidence="10">The sequence shown here is derived from an EMBL/GenBank/DDBJ whole genome shotgun (WGS) entry which is preliminary data.</text>
</comment>
<evidence type="ECO:0008006" key="12">
    <source>
        <dbReference type="Google" id="ProtNLM"/>
    </source>
</evidence>
<accession>A0A9W8CXV9</accession>
<keyword evidence="7 9" id="KW-1133">Transmembrane helix</keyword>
<dbReference type="Proteomes" id="UP001143981">
    <property type="component" value="Unassembled WGS sequence"/>
</dbReference>
<evidence type="ECO:0000256" key="5">
    <source>
        <dbReference type="ARBA" id="ARBA00022856"/>
    </source>
</evidence>
<evidence type="ECO:0000313" key="11">
    <source>
        <dbReference type="Proteomes" id="UP001143981"/>
    </source>
</evidence>
<evidence type="ECO:0000256" key="9">
    <source>
        <dbReference type="SAM" id="Phobius"/>
    </source>
</evidence>
<dbReference type="GO" id="GO:0035673">
    <property type="term" value="F:oligopeptide transmembrane transporter activity"/>
    <property type="evidence" value="ECO:0007669"/>
    <property type="project" value="InterPro"/>
</dbReference>
<organism evidence="10 11">
    <name type="scientific">Coemansia biformis</name>
    <dbReference type="NCBI Taxonomy" id="1286918"/>
    <lineage>
        <taxon>Eukaryota</taxon>
        <taxon>Fungi</taxon>
        <taxon>Fungi incertae sedis</taxon>
        <taxon>Zoopagomycota</taxon>
        <taxon>Kickxellomycotina</taxon>
        <taxon>Kickxellomycetes</taxon>
        <taxon>Kickxellales</taxon>
        <taxon>Kickxellaceae</taxon>
        <taxon>Coemansia</taxon>
    </lineage>
</organism>
<feature type="transmembrane region" description="Helical" evidence="9">
    <location>
        <begin position="12"/>
        <end position="31"/>
    </location>
</feature>
<evidence type="ECO:0000256" key="6">
    <source>
        <dbReference type="ARBA" id="ARBA00022927"/>
    </source>
</evidence>
<evidence type="ECO:0000256" key="7">
    <source>
        <dbReference type="ARBA" id="ARBA00022989"/>
    </source>
</evidence>
<evidence type="ECO:0000256" key="2">
    <source>
        <dbReference type="ARBA" id="ARBA00008807"/>
    </source>
</evidence>
<dbReference type="AlphaFoldDB" id="A0A9W8CXV9"/>
<reference evidence="10" key="1">
    <citation type="submission" date="2022-07" db="EMBL/GenBank/DDBJ databases">
        <title>Phylogenomic reconstructions and comparative analyses of Kickxellomycotina fungi.</title>
        <authorList>
            <person name="Reynolds N.K."/>
            <person name="Stajich J.E."/>
            <person name="Barry K."/>
            <person name="Grigoriev I.V."/>
            <person name="Crous P."/>
            <person name="Smith M.E."/>
        </authorList>
    </citation>
    <scope>NUCLEOTIDE SEQUENCE</scope>
    <source>
        <strain evidence="10">BCRC 34381</strain>
    </source>
</reference>
<dbReference type="EMBL" id="JANBOI010000727">
    <property type="protein sequence ID" value="KAJ1728852.1"/>
    <property type="molecule type" value="Genomic_DNA"/>
</dbReference>
<keyword evidence="8 9" id="KW-0472">Membrane</keyword>
<keyword evidence="11" id="KW-1185">Reference proteome</keyword>
<evidence type="ECO:0000313" key="10">
    <source>
        <dbReference type="EMBL" id="KAJ1728852.1"/>
    </source>
</evidence>
<keyword evidence="3" id="KW-0813">Transport</keyword>
<comment type="similarity">
    <text evidence="2">Belongs to the oligopeptide OPT transporter family.</text>
</comment>
<sequence length="400" mass="44265">MLLGVATFVYQIIISYIVPILKSLCLLCLWAPQSKLASLLGSGWNGTGILSLTFDWEALGTLQPLITPLWAQCQYYAGALLMTYVLTPIGWHLDWWGSQSLPIVSTNVFDTMGNAYNISLVHKFRNPDIDLSVHRLATYAPGLFKYKAYSPVRLTAVTGFTLPMDLIPHMFGGVMQGPGTPIETSYFHLWATVPIRVALGWTGVQRDTSIEDLPNPDILLVSSFDMSEFNSQELEDYLDNDGESLFSAESPYRMLFVYGALLGALLPPLFFLAHHVFERLARMASERNSTARGWWGLLARAAKAVQVPLVLTGMVAVPTMPANFVLSGLAIAVGGQLWLRSRNKSLVDLSLYSAVLYLGTQMAIVGMFIVGEILTAEHVPLSFVRWWGNQLENVEHCADV</sequence>
<keyword evidence="5" id="KW-0571">Peptide transport</keyword>
<feature type="transmembrane region" description="Helical" evidence="9">
    <location>
        <begin position="320"/>
        <end position="339"/>
    </location>
</feature>
<dbReference type="PANTHER" id="PTHR22601">
    <property type="entry name" value="ISP4 LIKE PROTEIN"/>
    <property type="match status" value="1"/>
</dbReference>
<feature type="transmembrane region" description="Helical" evidence="9">
    <location>
        <begin position="351"/>
        <end position="374"/>
    </location>
</feature>
<dbReference type="InterPro" id="IPR004648">
    <property type="entry name" value="Oligpept_transpt"/>
</dbReference>
<dbReference type="GO" id="GO:0016020">
    <property type="term" value="C:membrane"/>
    <property type="evidence" value="ECO:0007669"/>
    <property type="project" value="UniProtKB-SubCell"/>
</dbReference>
<feature type="transmembrane region" description="Helical" evidence="9">
    <location>
        <begin position="255"/>
        <end position="277"/>
    </location>
</feature>